<organism evidence="1 2">
    <name type="scientific">Euzebya pacifica</name>
    <dbReference type="NCBI Taxonomy" id="1608957"/>
    <lineage>
        <taxon>Bacteria</taxon>
        <taxon>Bacillati</taxon>
        <taxon>Actinomycetota</taxon>
        <taxon>Nitriliruptoria</taxon>
        <taxon>Euzebyales</taxon>
    </lineage>
</organism>
<name>A0A346XXJ2_9ACTN</name>
<evidence type="ECO:0000313" key="1">
    <source>
        <dbReference type="EMBL" id="AXV06939.1"/>
    </source>
</evidence>
<proteinExistence type="predicted"/>
<dbReference type="KEGG" id="euz:DVS28_a2257"/>
<protein>
    <submittedName>
        <fullName evidence="1">Uncharacterized protein</fullName>
    </submittedName>
</protein>
<dbReference type="OrthoDB" id="9843185at2"/>
<reference evidence="1 2" key="1">
    <citation type="submission" date="2018-09" db="EMBL/GenBank/DDBJ databases">
        <title>Complete genome sequence of Euzebya sp. DY32-46 isolated from seawater of Pacific Ocean.</title>
        <authorList>
            <person name="Xu L."/>
            <person name="Wu Y.-H."/>
            <person name="Xu X.-W."/>
        </authorList>
    </citation>
    <scope>NUCLEOTIDE SEQUENCE [LARGE SCALE GENOMIC DNA]</scope>
    <source>
        <strain evidence="1 2">DY32-46</strain>
    </source>
</reference>
<accession>A0A346XXJ2</accession>
<dbReference type="EMBL" id="CP031165">
    <property type="protein sequence ID" value="AXV06939.1"/>
    <property type="molecule type" value="Genomic_DNA"/>
</dbReference>
<evidence type="ECO:0000313" key="2">
    <source>
        <dbReference type="Proteomes" id="UP000264006"/>
    </source>
</evidence>
<sequence length="167" mass="17424">MTIGDAGSMPNRCATALLAMWSVVALVGCSGTEDWVPSPDADLDLSAYPPCVEQPDPPELRDVPGLVLPGSATTFSLQEVGPLTQAEGVMDMTPIQARDFYESHPDLDVLTVEDERVETEVLVTDGTHRMFVKVQITCAGGSNFTATVGAESASEMVPTPAGGPGGS</sequence>
<gene>
    <name evidence="1" type="ORF">DVS28_a2257</name>
</gene>
<dbReference type="Proteomes" id="UP000264006">
    <property type="component" value="Chromosome"/>
</dbReference>
<dbReference type="AlphaFoldDB" id="A0A346XXJ2"/>
<keyword evidence="2" id="KW-1185">Reference proteome</keyword>